<dbReference type="AlphaFoldDB" id="B4GWG2"/>
<feature type="region of interest" description="Disordered" evidence="1">
    <location>
        <begin position="1"/>
        <end position="21"/>
    </location>
</feature>
<reference evidence="3 4" key="1">
    <citation type="journal article" date="2007" name="Nature">
        <title>Evolution of genes and genomes on the Drosophila phylogeny.</title>
        <authorList>
            <consortium name="Drosophila 12 Genomes Consortium"/>
            <person name="Clark A.G."/>
            <person name="Eisen M.B."/>
            <person name="Smith D.R."/>
            <person name="Bergman C.M."/>
            <person name="Oliver B."/>
            <person name="Markow T.A."/>
            <person name="Kaufman T.C."/>
            <person name="Kellis M."/>
            <person name="Gelbart W."/>
            <person name="Iyer V.N."/>
            <person name="Pollard D.A."/>
            <person name="Sackton T.B."/>
            <person name="Larracuente A.M."/>
            <person name="Singh N.D."/>
            <person name="Abad J.P."/>
            <person name="Abt D.N."/>
            <person name="Adryan B."/>
            <person name="Aguade M."/>
            <person name="Akashi H."/>
            <person name="Anderson W.W."/>
            <person name="Aquadro C.F."/>
            <person name="Ardell D.H."/>
            <person name="Arguello R."/>
            <person name="Artieri C.G."/>
            <person name="Barbash D.A."/>
            <person name="Barker D."/>
            <person name="Barsanti P."/>
            <person name="Batterham P."/>
            <person name="Batzoglou S."/>
            <person name="Begun D."/>
            <person name="Bhutkar A."/>
            <person name="Blanco E."/>
            <person name="Bosak S.A."/>
            <person name="Bradley R.K."/>
            <person name="Brand A.D."/>
            <person name="Brent M.R."/>
            <person name="Brooks A.N."/>
            <person name="Brown R.H."/>
            <person name="Butlin R.K."/>
            <person name="Caggese C."/>
            <person name="Calvi B.R."/>
            <person name="Bernardo de Carvalho A."/>
            <person name="Caspi A."/>
            <person name="Castrezana S."/>
            <person name="Celniker S.E."/>
            <person name="Chang J.L."/>
            <person name="Chapple C."/>
            <person name="Chatterji S."/>
            <person name="Chinwalla A."/>
            <person name="Civetta A."/>
            <person name="Clifton S.W."/>
            <person name="Comeron J.M."/>
            <person name="Costello J.C."/>
            <person name="Coyne J.A."/>
            <person name="Daub J."/>
            <person name="David R.G."/>
            <person name="Delcher A.L."/>
            <person name="Delehaunty K."/>
            <person name="Do C.B."/>
            <person name="Ebling H."/>
            <person name="Edwards K."/>
            <person name="Eickbush T."/>
            <person name="Evans J.D."/>
            <person name="Filipski A."/>
            <person name="Findeiss S."/>
            <person name="Freyhult E."/>
            <person name="Fulton L."/>
            <person name="Fulton R."/>
            <person name="Garcia A.C."/>
            <person name="Gardiner A."/>
            <person name="Garfield D.A."/>
            <person name="Garvin B.E."/>
            <person name="Gibson G."/>
            <person name="Gilbert D."/>
            <person name="Gnerre S."/>
            <person name="Godfrey J."/>
            <person name="Good R."/>
            <person name="Gotea V."/>
            <person name="Gravely B."/>
            <person name="Greenberg A.J."/>
            <person name="Griffiths-Jones S."/>
            <person name="Gross S."/>
            <person name="Guigo R."/>
            <person name="Gustafson E.A."/>
            <person name="Haerty W."/>
            <person name="Hahn M.W."/>
            <person name="Halligan D.L."/>
            <person name="Halpern A.L."/>
            <person name="Halter G.M."/>
            <person name="Han M.V."/>
            <person name="Heger A."/>
            <person name="Hillier L."/>
            <person name="Hinrichs A.S."/>
            <person name="Holmes I."/>
            <person name="Hoskins R.A."/>
            <person name="Hubisz M.J."/>
            <person name="Hultmark D."/>
            <person name="Huntley M.A."/>
            <person name="Jaffe D.B."/>
            <person name="Jagadeeshan S."/>
            <person name="Jeck W.R."/>
            <person name="Johnson J."/>
            <person name="Jones C.D."/>
            <person name="Jordan W.C."/>
            <person name="Karpen G.H."/>
            <person name="Kataoka E."/>
            <person name="Keightley P.D."/>
            <person name="Kheradpour P."/>
            <person name="Kirkness E.F."/>
            <person name="Koerich L.B."/>
            <person name="Kristiansen K."/>
            <person name="Kudrna D."/>
            <person name="Kulathinal R.J."/>
            <person name="Kumar S."/>
            <person name="Kwok R."/>
            <person name="Lander E."/>
            <person name="Langley C.H."/>
            <person name="Lapoint R."/>
            <person name="Lazzaro B.P."/>
            <person name="Lee S.J."/>
            <person name="Levesque L."/>
            <person name="Li R."/>
            <person name="Lin C.F."/>
            <person name="Lin M.F."/>
            <person name="Lindblad-Toh K."/>
            <person name="Llopart A."/>
            <person name="Long M."/>
            <person name="Low L."/>
            <person name="Lozovsky E."/>
            <person name="Lu J."/>
            <person name="Luo M."/>
            <person name="Machado C.A."/>
            <person name="Makalowski W."/>
            <person name="Marzo M."/>
            <person name="Matsuda M."/>
            <person name="Matzkin L."/>
            <person name="McAllister B."/>
            <person name="McBride C.S."/>
            <person name="McKernan B."/>
            <person name="McKernan K."/>
            <person name="Mendez-Lago M."/>
            <person name="Minx P."/>
            <person name="Mollenhauer M.U."/>
            <person name="Montooth K."/>
            <person name="Mount S.M."/>
            <person name="Mu X."/>
            <person name="Myers E."/>
            <person name="Negre B."/>
            <person name="Newfeld S."/>
            <person name="Nielsen R."/>
            <person name="Noor M.A."/>
            <person name="O'Grady P."/>
            <person name="Pachter L."/>
            <person name="Papaceit M."/>
            <person name="Parisi M.J."/>
            <person name="Parisi M."/>
            <person name="Parts L."/>
            <person name="Pedersen J.S."/>
            <person name="Pesole G."/>
            <person name="Phillippy A.M."/>
            <person name="Ponting C.P."/>
            <person name="Pop M."/>
            <person name="Porcelli D."/>
            <person name="Powell J.R."/>
            <person name="Prohaska S."/>
            <person name="Pruitt K."/>
            <person name="Puig M."/>
            <person name="Quesneville H."/>
            <person name="Ram K.R."/>
            <person name="Rand D."/>
            <person name="Rasmussen M.D."/>
            <person name="Reed L.K."/>
            <person name="Reenan R."/>
            <person name="Reily A."/>
            <person name="Remington K.A."/>
            <person name="Rieger T.T."/>
            <person name="Ritchie M.G."/>
            <person name="Robin C."/>
            <person name="Rogers Y.H."/>
            <person name="Rohde C."/>
            <person name="Rozas J."/>
            <person name="Rubenfield M.J."/>
            <person name="Ruiz A."/>
            <person name="Russo S."/>
            <person name="Salzberg S.L."/>
            <person name="Sanchez-Gracia A."/>
            <person name="Saranga D.J."/>
            <person name="Sato H."/>
            <person name="Schaeffer S.W."/>
            <person name="Schatz M.C."/>
            <person name="Schlenke T."/>
            <person name="Schwartz R."/>
            <person name="Segarra C."/>
            <person name="Singh R.S."/>
            <person name="Sirot L."/>
            <person name="Sirota M."/>
            <person name="Sisneros N.B."/>
            <person name="Smith C.D."/>
            <person name="Smith T.F."/>
            <person name="Spieth J."/>
            <person name="Stage D.E."/>
            <person name="Stark A."/>
            <person name="Stephan W."/>
            <person name="Strausberg R.L."/>
            <person name="Strempel S."/>
            <person name="Sturgill D."/>
            <person name="Sutton G."/>
            <person name="Sutton G.G."/>
            <person name="Tao W."/>
            <person name="Teichmann S."/>
            <person name="Tobari Y.N."/>
            <person name="Tomimura Y."/>
            <person name="Tsolas J.M."/>
            <person name="Valente V.L."/>
            <person name="Venter E."/>
            <person name="Venter J.C."/>
            <person name="Vicario S."/>
            <person name="Vieira F.G."/>
            <person name="Vilella A.J."/>
            <person name="Villasante A."/>
            <person name="Walenz B."/>
            <person name="Wang J."/>
            <person name="Wasserman M."/>
            <person name="Watts T."/>
            <person name="Wilson D."/>
            <person name="Wilson R.K."/>
            <person name="Wing R.A."/>
            <person name="Wolfner M.F."/>
            <person name="Wong A."/>
            <person name="Wong G.K."/>
            <person name="Wu C.I."/>
            <person name="Wu G."/>
            <person name="Yamamoto D."/>
            <person name="Yang H.P."/>
            <person name="Yang S.P."/>
            <person name="Yorke J.A."/>
            <person name="Yoshida K."/>
            <person name="Zdobnov E."/>
            <person name="Zhang P."/>
            <person name="Zhang Y."/>
            <person name="Zimin A.V."/>
            <person name="Baldwin J."/>
            <person name="Abdouelleil A."/>
            <person name="Abdulkadir J."/>
            <person name="Abebe A."/>
            <person name="Abera B."/>
            <person name="Abreu J."/>
            <person name="Acer S.C."/>
            <person name="Aftuck L."/>
            <person name="Alexander A."/>
            <person name="An P."/>
            <person name="Anderson E."/>
            <person name="Anderson S."/>
            <person name="Arachi H."/>
            <person name="Azer M."/>
            <person name="Bachantsang P."/>
            <person name="Barry A."/>
            <person name="Bayul T."/>
            <person name="Berlin A."/>
            <person name="Bessette D."/>
            <person name="Bloom T."/>
            <person name="Blye J."/>
            <person name="Boguslavskiy L."/>
            <person name="Bonnet C."/>
            <person name="Boukhgalter B."/>
            <person name="Bourzgui I."/>
            <person name="Brown A."/>
            <person name="Cahill P."/>
            <person name="Channer S."/>
            <person name="Cheshatsang Y."/>
            <person name="Chuda L."/>
            <person name="Citroen M."/>
            <person name="Collymore A."/>
            <person name="Cooke P."/>
            <person name="Costello M."/>
            <person name="D'Aco K."/>
            <person name="Daza R."/>
            <person name="De Haan G."/>
            <person name="DeGray S."/>
            <person name="DeMaso C."/>
            <person name="Dhargay N."/>
            <person name="Dooley K."/>
            <person name="Dooley E."/>
            <person name="Doricent M."/>
            <person name="Dorje P."/>
            <person name="Dorjee K."/>
            <person name="Dupes A."/>
            <person name="Elong R."/>
            <person name="Falk J."/>
            <person name="Farina A."/>
            <person name="Faro S."/>
            <person name="Ferguson D."/>
            <person name="Fisher S."/>
            <person name="Foley C.D."/>
            <person name="Franke A."/>
            <person name="Friedrich D."/>
            <person name="Gadbois L."/>
            <person name="Gearin G."/>
            <person name="Gearin C.R."/>
            <person name="Giannoukos G."/>
            <person name="Goode T."/>
            <person name="Graham J."/>
            <person name="Grandbois E."/>
            <person name="Grewal S."/>
            <person name="Gyaltsen K."/>
            <person name="Hafez N."/>
            <person name="Hagos B."/>
            <person name="Hall J."/>
            <person name="Henson C."/>
            <person name="Hollinger A."/>
            <person name="Honan T."/>
            <person name="Huard M.D."/>
            <person name="Hughes L."/>
            <person name="Hurhula B."/>
            <person name="Husby M.E."/>
            <person name="Kamat A."/>
            <person name="Kanga B."/>
            <person name="Kashin S."/>
            <person name="Khazanovich D."/>
            <person name="Kisner P."/>
            <person name="Lance K."/>
            <person name="Lara M."/>
            <person name="Lee W."/>
            <person name="Lennon N."/>
            <person name="Letendre F."/>
            <person name="LeVine R."/>
            <person name="Lipovsky A."/>
            <person name="Liu X."/>
            <person name="Liu J."/>
            <person name="Liu S."/>
            <person name="Lokyitsang T."/>
            <person name="Lokyitsang Y."/>
            <person name="Lubonja R."/>
            <person name="Lui A."/>
            <person name="MacDonald P."/>
            <person name="Magnisalis V."/>
            <person name="Maru K."/>
            <person name="Matthews C."/>
            <person name="McCusker W."/>
            <person name="McDonough S."/>
            <person name="Mehta T."/>
            <person name="Meldrim J."/>
            <person name="Meneus L."/>
            <person name="Mihai O."/>
            <person name="Mihalev A."/>
            <person name="Mihova T."/>
            <person name="Mittelman R."/>
            <person name="Mlenga V."/>
            <person name="Montmayeur A."/>
            <person name="Mulrain L."/>
            <person name="Navidi A."/>
            <person name="Naylor J."/>
            <person name="Negash T."/>
            <person name="Nguyen T."/>
            <person name="Nguyen N."/>
            <person name="Nicol R."/>
            <person name="Norbu C."/>
            <person name="Norbu N."/>
            <person name="Novod N."/>
            <person name="O'Neill B."/>
            <person name="Osman S."/>
            <person name="Markiewicz E."/>
            <person name="Oyono O.L."/>
            <person name="Patti C."/>
            <person name="Phunkhang P."/>
            <person name="Pierre F."/>
            <person name="Priest M."/>
            <person name="Raghuraman S."/>
            <person name="Rege F."/>
            <person name="Reyes R."/>
            <person name="Rise C."/>
            <person name="Rogov P."/>
            <person name="Ross K."/>
            <person name="Ryan E."/>
            <person name="Settipalli S."/>
            <person name="Shea T."/>
            <person name="Sherpa N."/>
            <person name="Shi L."/>
            <person name="Shih D."/>
            <person name="Sparrow T."/>
            <person name="Spaulding J."/>
            <person name="Stalker J."/>
            <person name="Stange-Thomann N."/>
            <person name="Stavropoulos S."/>
            <person name="Stone C."/>
            <person name="Strader C."/>
            <person name="Tesfaye S."/>
            <person name="Thomson T."/>
            <person name="Thoulutsang Y."/>
            <person name="Thoulutsang D."/>
            <person name="Topham K."/>
            <person name="Topping I."/>
            <person name="Tsamla T."/>
            <person name="Vassiliev H."/>
            <person name="Vo A."/>
            <person name="Wangchuk T."/>
            <person name="Wangdi T."/>
            <person name="Weiand M."/>
            <person name="Wilkinson J."/>
            <person name="Wilson A."/>
            <person name="Yadav S."/>
            <person name="Young G."/>
            <person name="Yu Q."/>
            <person name="Zembek L."/>
            <person name="Zhong D."/>
            <person name="Zimmer A."/>
            <person name="Zwirko Z."/>
            <person name="Jaffe D.B."/>
            <person name="Alvarez P."/>
            <person name="Brockman W."/>
            <person name="Butler J."/>
            <person name="Chin C."/>
            <person name="Gnerre S."/>
            <person name="Grabherr M."/>
            <person name="Kleber M."/>
            <person name="Mauceli E."/>
            <person name="MacCallum I."/>
        </authorList>
    </citation>
    <scope>NUCLEOTIDE SEQUENCE [LARGE SCALE GENOMIC DNA]</scope>
    <source>
        <strain evidence="4">MSH-3 / Tucson 14011-0111.49</strain>
    </source>
</reference>
<dbReference type="Proteomes" id="UP000008744">
    <property type="component" value="Unassembled WGS sequence"/>
</dbReference>
<feature type="transmembrane region" description="Helical" evidence="2">
    <location>
        <begin position="105"/>
        <end position="124"/>
    </location>
</feature>
<gene>
    <name evidence="3" type="primary">Dper\GL16547</name>
    <name evidence="3" type="ORF">Dper_GL16547</name>
</gene>
<evidence type="ECO:0000256" key="1">
    <source>
        <dbReference type="SAM" id="MobiDB-lite"/>
    </source>
</evidence>
<sequence length="319" mass="35428">MNKLEPQTVRPIARSTQRGHKRTSDYWKAKLLKAETVLKLQEENLEKLLANSYAAIAHGEVSLEEVIPTSSSLSLSEESQREEQVLELVEKVVCQMRLFRHQAAIIDLGLVLLTIALLACAYLWENTALLLSSCLLLSLLCWSIFLAILGRVMGPKIVLADYTAVSSYNAIFEISCVNITALSIISMASAALRSASGVVGPAMLWGFLLPIVSFANMLWWDSSNGSSIVVIVLALLDIIFIWLTVSVVWRECVSYRGVNSFLTDQDLKQVRSYTLNHCIEPTALKHADGEKEQENDKQEPLPASHEATFKEDQEHKPGA</sequence>
<feature type="transmembrane region" description="Helical" evidence="2">
    <location>
        <begin position="227"/>
        <end position="249"/>
    </location>
</feature>
<keyword evidence="2" id="KW-0812">Transmembrane</keyword>
<feature type="transmembrane region" description="Helical" evidence="2">
    <location>
        <begin position="170"/>
        <end position="192"/>
    </location>
</feature>
<evidence type="ECO:0000256" key="2">
    <source>
        <dbReference type="SAM" id="Phobius"/>
    </source>
</evidence>
<organism evidence="4">
    <name type="scientific">Drosophila persimilis</name>
    <name type="common">Fruit fly</name>
    <dbReference type="NCBI Taxonomy" id="7234"/>
    <lineage>
        <taxon>Eukaryota</taxon>
        <taxon>Metazoa</taxon>
        <taxon>Ecdysozoa</taxon>
        <taxon>Arthropoda</taxon>
        <taxon>Hexapoda</taxon>
        <taxon>Insecta</taxon>
        <taxon>Pterygota</taxon>
        <taxon>Neoptera</taxon>
        <taxon>Endopterygota</taxon>
        <taxon>Diptera</taxon>
        <taxon>Brachycera</taxon>
        <taxon>Muscomorpha</taxon>
        <taxon>Ephydroidea</taxon>
        <taxon>Drosophilidae</taxon>
        <taxon>Drosophila</taxon>
        <taxon>Sophophora</taxon>
    </lineage>
</organism>
<accession>B4GWG2</accession>
<evidence type="ECO:0000313" key="3">
    <source>
        <dbReference type="EMBL" id="EDW27046.1"/>
    </source>
</evidence>
<feature type="compositionally biased region" description="Basic and acidic residues" evidence="1">
    <location>
        <begin position="307"/>
        <end position="319"/>
    </location>
</feature>
<feature type="region of interest" description="Disordered" evidence="1">
    <location>
        <begin position="285"/>
        <end position="319"/>
    </location>
</feature>
<dbReference type="HOGENOM" id="CLU_872297_0_0_1"/>
<feature type="transmembrane region" description="Helical" evidence="2">
    <location>
        <begin position="130"/>
        <end position="149"/>
    </location>
</feature>
<keyword evidence="2" id="KW-0472">Membrane</keyword>
<protein>
    <submittedName>
        <fullName evidence="3">GL16547</fullName>
    </submittedName>
</protein>
<proteinExistence type="predicted"/>
<feature type="compositionally biased region" description="Basic and acidic residues" evidence="1">
    <location>
        <begin position="285"/>
        <end position="299"/>
    </location>
</feature>
<dbReference type="OMA" id="CWSIFLA"/>
<dbReference type="EMBL" id="CH479194">
    <property type="protein sequence ID" value="EDW27046.1"/>
    <property type="molecule type" value="Genomic_DNA"/>
</dbReference>
<evidence type="ECO:0000313" key="4">
    <source>
        <dbReference type="Proteomes" id="UP000008744"/>
    </source>
</evidence>
<name>B4GWG2_DROPE</name>
<feature type="transmembrane region" description="Helical" evidence="2">
    <location>
        <begin position="198"/>
        <end position="220"/>
    </location>
</feature>
<keyword evidence="2" id="KW-1133">Transmembrane helix</keyword>
<keyword evidence="4" id="KW-1185">Reference proteome</keyword>